<feature type="compositionally biased region" description="Polar residues" evidence="1">
    <location>
        <begin position="28"/>
        <end position="37"/>
    </location>
</feature>
<keyword evidence="3" id="KW-0670">Pyruvate</keyword>
<sequence>MWSSVWCLSESNTCSSRSCVEVKATHRPTLSRSTDSGSIDHPRGWTPEGRPWWHDDLVTHDTGAPPELITGLLPAADHSLVRTVDALSDSQYAEPSQLPGWSRAHVVAHLTLNAEALGGVLHAAHTGRQRPMYASDEARDADIESLAASGPSEVRDRFLASTTFFGDALAAMHEHDWAGSFDRTPGVRTVRLVDVPLMRVREVEIHHADLGVGHTAEDWSPDFCAVLLESLTRVDPGVSFEVRPTDLDRTWRYGQDDGGPVITGRAGAIGWWLTGRGTGAGLTSDTGALPEMEAW</sequence>
<dbReference type="SUPFAM" id="SSF109854">
    <property type="entry name" value="DinB/YfiT-like putative metalloenzymes"/>
    <property type="match status" value="1"/>
</dbReference>
<accession>A0A4Q2RPW8</accession>
<dbReference type="Proteomes" id="UP000294071">
    <property type="component" value="Unassembled WGS sequence"/>
</dbReference>
<dbReference type="AlphaFoldDB" id="A0A4Q2RPW8"/>
<dbReference type="OrthoDB" id="5118203at2"/>
<evidence type="ECO:0000259" key="2">
    <source>
        <dbReference type="Pfam" id="PF11716"/>
    </source>
</evidence>
<dbReference type="InterPro" id="IPR024344">
    <property type="entry name" value="MDMPI_metal-binding"/>
</dbReference>
<proteinExistence type="predicted"/>
<evidence type="ECO:0000256" key="1">
    <source>
        <dbReference type="SAM" id="MobiDB-lite"/>
    </source>
</evidence>
<feature type="domain" description="Mycothiol-dependent maleylpyruvate isomerase metal-binding" evidence="2">
    <location>
        <begin position="74"/>
        <end position="210"/>
    </location>
</feature>
<dbReference type="SUPFAM" id="SSF55718">
    <property type="entry name" value="SCP-like"/>
    <property type="match status" value="1"/>
</dbReference>
<dbReference type="Pfam" id="PF11716">
    <property type="entry name" value="MDMPI_N"/>
    <property type="match status" value="1"/>
</dbReference>
<dbReference type="InterPro" id="IPR017517">
    <property type="entry name" value="Maleyloyr_isom"/>
</dbReference>
<organism evidence="3 4">
    <name type="scientific">Nocardioides oleivorans</name>
    <dbReference type="NCBI Taxonomy" id="273676"/>
    <lineage>
        <taxon>Bacteria</taxon>
        <taxon>Bacillati</taxon>
        <taxon>Actinomycetota</taxon>
        <taxon>Actinomycetes</taxon>
        <taxon>Propionibacteriales</taxon>
        <taxon>Nocardioidaceae</taxon>
        <taxon>Nocardioides</taxon>
    </lineage>
</organism>
<keyword evidence="4" id="KW-1185">Reference proteome</keyword>
<dbReference type="Gene3D" id="1.20.120.450">
    <property type="entry name" value="dinb family like domain"/>
    <property type="match status" value="1"/>
</dbReference>
<protein>
    <submittedName>
        <fullName evidence="3">Maleylpyruvate isomerase family mycothiol-dependent enzyme</fullName>
    </submittedName>
</protein>
<dbReference type="GO" id="GO:0046872">
    <property type="term" value="F:metal ion binding"/>
    <property type="evidence" value="ECO:0007669"/>
    <property type="project" value="InterPro"/>
</dbReference>
<dbReference type="GO" id="GO:0016853">
    <property type="term" value="F:isomerase activity"/>
    <property type="evidence" value="ECO:0007669"/>
    <property type="project" value="UniProtKB-KW"/>
</dbReference>
<feature type="region of interest" description="Disordered" evidence="1">
    <location>
        <begin position="25"/>
        <end position="44"/>
    </location>
</feature>
<reference evidence="3 4" key="1">
    <citation type="submission" date="2019-01" db="EMBL/GenBank/DDBJ databases">
        <title>Novel species of Nocardioides.</title>
        <authorList>
            <person name="Liu Q."/>
            <person name="Xin Y.-H."/>
        </authorList>
    </citation>
    <scope>NUCLEOTIDE SEQUENCE [LARGE SCALE GENOMIC DNA]</scope>
    <source>
        <strain evidence="3 4">CGMCC 4.6882</strain>
    </source>
</reference>
<dbReference type="InterPro" id="IPR034660">
    <property type="entry name" value="DinB/YfiT-like"/>
</dbReference>
<dbReference type="NCBIfam" id="TIGR03083">
    <property type="entry name" value="maleylpyruvate isomerase family mycothiol-dependent enzyme"/>
    <property type="match status" value="1"/>
</dbReference>
<gene>
    <name evidence="3" type="ORF">EUA93_20505</name>
</gene>
<comment type="caution">
    <text evidence="3">The sequence shown here is derived from an EMBL/GenBank/DDBJ whole genome shotgun (WGS) entry which is preliminary data.</text>
</comment>
<dbReference type="EMBL" id="SDWT01000004">
    <property type="protein sequence ID" value="RYB90526.1"/>
    <property type="molecule type" value="Genomic_DNA"/>
</dbReference>
<keyword evidence="3" id="KW-0413">Isomerase</keyword>
<dbReference type="InterPro" id="IPR036527">
    <property type="entry name" value="SCP2_sterol-bd_dom_sf"/>
</dbReference>
<evidence type="ECO:0000313" key="3">
    <source>
        <dbReference type="EMBL" id="RYB90526.1"/>
    </source>
</evidence>
<name>A0A4Q2RPW8_9ACTN</name>
<evidence type="ECO:0000313" key="4">
    <source>
        <dbReference type="Proteomes" id="UP000294071"/>
    </source>
</evidence>